<organism evidence="2 3">
    <name type="scientific">Frankliniella fusca</name>
    <dbReference type="NCBI Taxonomy" id="407009"/>
    <lineage>
        <taxon>Eukaryota</taxon>
        <taxon>Metazoa</taxon>
        <taxon>Ecdysozoa</taxon>
        <taxon>Arthropoda</taxon>
        <taxon>Hexapoda</taxon>
        <taxon>Insecta</taxon>
        <taxon>Pterygota</taxon>
        <taxon>Neoptera</taxon>
        <taxon>Paraneoptera</taxon>
        <taxon>Thysanoptera</taxon>
        <taxon>Terebrantia</taxon>
        <taxon>Thripoidea</taxon>
        <taxon>Thripidae</taxon>
        <taxon>Frankliniella</taxon>
    </lineage>
</organism>
<dbReference type="GO" id="GO:0016301">
    <property type="term" value="F:kinase activity"/>
    <property type="evidence" value="ECO:0007669"/>
    <property type="project" value="UniProtKB-KW"/>
</dbReference>
<evidence type="ECO:0000256" key="1">
    <source>
        <dbReference type="SAM" id="MobiDB-lite"/>
    </source>
</evidence>
<evidence type="ECO:0000313" key="3">
    <source>
        <dbReference type="Proteomes" id="UP001219518"/>
    </source>
</evidence>
<dbReference type="AlphaFoldDB" id="A0AAE1HWP8"/>
<feature type="region of interest" description="Disordered" evidence="1">
    <location>
        <begin position="283"/>
        <end position="344"/>
    </location>
</feature>
<sequence length="434" mass="46268">MGVCPPWPREEAGPPRAADSTAAEAEACAALDEAVPQDEEEAVNLTPDTLEEALQTIGQLQLRAEARGAAAGGAQQLQVQAEQLLKWRRRALAYEEALAALARSSQDQLQVVSGQLMLLKARLVRKQKDIGRMLAQREAVIQRQARTIQLLQTRLQEAGLDLAAHGDLDSPTGETNLDSLNDSDSAVIMEDGHGSDQEHPVYLRGGGGAGGTPVARSVSDAVESPTTKWRQQQYQRTNNCSFNYLRRPEVLETVYSVEEDGEGEGAGANAAAATAVSTAPAAAATTADAAEHERVDTGAGTGTGTGPGRHSRRASSQSCKGDSNSSLDDTASVDESSCSTATPGRAGYQYGSLEVLTDPAAADPPRVPPGPNHVVTYNRVMSNHRSVTKPKDVKYKRINKAKSKSLEELRGRLRNWVDKGITSSKFISLDQSYA</sequence>
<gene>
    <name evidence="2" type="ORF">KUF71_017048</name>
</gene>
<protein>
    <submittedName>
        <fullName evidence="2">Serine/threonine-protein kinase N1</fullName>
    </submittedName>
</protein>
<evidence type="ECO:0000313" key="2">
    <source>
        <dbReference type="EMBL" id="KAK3928825.1"/>
    </source>
</evidence>
<reference evidence="2" key="1">
    <citation type="submission" date="2021-07" db="EMBL/GenBank/DDBJ databases">
        <authorList>
            <person name="Catto M.A."/>
            <person name="Jacobson A."/>
            <person name="Kennedy G."/>
            <person name="Labadie P."/>
            <person name="Hunt B.G."/>
            <person name="Srinivasan R."/>
        </authorList>
    </citation>
    <scope>NUCLEOTIDE SEQUENCE</scope>
    <source>
        <strain evidence="2">PL_HMW_Pooled</strain>
        <tissue evidence="2">Head</tissue>
    </source>
</reference>
<keyword evidence="2" id="KW-0808">Transferase</keyword>
<feature type="compositionally biased region" description="Low complexity" evidence="1">
    <location>
        <begin position="17"/>
        <end position="27"/>
    </location>
</feature>
<keyword evidence="3" id="KW-1185">Reference proteome</keyword>
<accession>A0AAE1HWP8</accession>
<dbReference type="Proteomes" id="UP001219518">
    <property type="component" value="Unassembled WGS sequence"/>
</dbReference>
<keyword evidence="2" id="KW-0418">Kinase</keyword>
<comment type="caution">
    <text evidence="2">The sequence shown here is derived from an EMBL/GenBank/DDBJ whole genome shotgun (WGS) entry which is preliminary data.</text>
</comment>
<feature type="compositionally biased region" description="Polar residues" evidence="1">
    <location>
        <begin position="314"/>
        <end position="342"/>
    </location>
</feature>
<reference evidence="2" key="2">
    <citation type="journal article" date="2023" name="BMC Genomics">
        <title>Pest status, molecular evolution, and epigenetic factors derived from the genome assembly of Frankliniella fusca, a thysanopteran phytovirus vector.</title>
        <authorList>
            <person name="Catto M.A."/>
            <person name="Labadie P.E."/>
            <person name="Jacobson A.L."/>
            <person name="Kennedy G.G."/>
            <person name="Srinivasan R."/>
            <person name="Hunt B.G."/>
        </authorList>
    </citation>
    <scope>NUCLEOTIDE SEQUENCE</scope>
    <source>
        <strain evidence="2">PL_HMW_Pooled</strain>
    </source>
</reference>
<proteinExistence type="predicted"/>
<feature type="region of interest" description="Disordered" evidence="1">
    <location>
        <begin position="1"/>
        <end position="27"/>
    </location>
</feature>
<dbReference type="EMBL" id="JAHWGI010001356">
    <property type="protein sequence ID" value="KAK3928825.1"/>
    <property type="molecule type" value="Genomic_DNA"/>
</dbReference>
<name>A0AAE1HWP8_9NEOP</name>